<dbReference type="PANTHER" id="PTHR10543">
    <property type="entry name" value="BETA-CAROTENE DIOXYGENASE"/>
    <property type="match status" value="1"/>
</dbReference>
<keyword evidence="8" id="KW-1185">Reference proteome</keyword>
<dbReference type="RefSeq" id="WP_041128934.1">
    <property type="nucleotide sequence ID" value="NZ_CP010407.1"/>
</dbReference>
<dbReference type="Proteomes" id="UP000031774">
    <property type="component" value="Chromosome"/>
</dbReference>
<name>A0A0B5HS42_9ACTN</name>
<keyword evidence="3 6" id="KW-0560">Oxidoreductase</keyword>
<keyword evidence="4 5" id="KW-0408">Iron</keyword>
<sequence length="437" mass="47500">MTSSTAPRHLSGNYAPVTEELTAHELPVTGRIPEELTGWYLRNGPNPADAASGHWFFGDGMVHGVRLEGGRAVSYRNRWVRTSAFTDGARMYDERGRRDLTAGPANTHVVRHAGRTLALVETALPHELTPALDTVGPYDFGGRLTTAMTAHPKACPLTGELHFFGYGIAEAPYLTYHRADASGELTVSRPVEVPGPTMMHDFALTAGHVVFLDLPVVLDLGLVGTGTMPYRWDDGYGARIGVLRRDDPYGRVRWFALDPCYVFHVLNAYDAADGTIVVHVMRYPELWRRAADGTVDRGREAVLWKWTVDPATGTVREEQCDDRPGEFPRTDDRLVGLRATHGHVTCGNSLVRYDLDAGASVGHDFGPARTPGEAAFAPAADGSSAGWLMTYVHDAGSGRSDLVVLDADDLTAGPVAVIHLPARVPHGFHGNWLPDLP</sequence>
<keyword evidence="6 7" id="KW-0223">Dioxygenase</keyword>
<protein>
    <recommendedName>
        <fullName evidence="6">Dioxygenase</fullName>
        <ecNumber evidence="6">1.13.11.-</ecNumber>
    </recommendedName>
</protein>
<dbReference type="GO" id="GO:0046872">
    <property type="term" value="F:metal ion binding"/>
    <property type="evidence" value="ECO:0007669"/>
    <property type="project" value="UniProtKB-KW"/>
</dbReference>
<feature type="binding site" evidence="5">
    <location>
        <position position="429"/>
    </location>
    <ligand>
        <name>Fe cation</name>
        <dbReference type="ChEBI" id="CHEBI:24875"/>
        <note>catalytic</note>
    </ligand>
</feature>
<evidence type="ECO:0000313" key="8">
    <source>
        <dbReference type="Proteomes" id="UP000031774"/>
    </source>
</evidence>
<reference evidence="7 8" key="1">
    <citation type="submission" date="2014-12" db="EMBL/GenBank/DDBJ databases">
        <title>Complete genome sequence of Streptomyces vietnamensis strain GIMV4.0001, a genetic manipulable producer of the benzoisochromanequinone antibiotic granaticin.</title>
        <authorList>
            <person name="Deng M.R."/>
            <person name="Guo J."/>
            <person name="Ma L.Y."/>
            <person name="Feng G.D."/>
            <person name="Mo C.Y."/>
            <person name="Zhu H.H."/>
        </authorList>
    </citation>
    <scope>NUCLEOTIDE SEQUENCE [LARGE SCALE GENOMIC DNA]</scope>
    <source>
        <strain evidence="8">GIMV4.0001</strain>
    </source>
</reference>
<proteinExistence type="inferred from homology"/>
<comment type="cofactor">
    <cofactor evidence="5 6">
        <name>Fe(2+)</name>
        <dbReference type="ChEBI" id="CHEBI:29033"/>
    </cofactor>
    <text evidence="5 6">Binds 1 Fe(2+) ion per subunit.</text>
</comment>
<keyword evidence="2 5" id="KW-0479">Metal-binding</keyword>
<comment type="similarity">
    <text evidence="1 6">Belongs to the carotenoid oxygenase family.</text>
</comment>
<evidence type="ECO:0000313" key="7">
    <source>
        <dbReference type="EMBL" id="AJF64885.1"/>
    </source>
</evidence>
<evidence type="ECO:0000256" key="1">
    <source>
        <dbReference type="ARBA" id="ARBA00006787"/>
    </source>
</evidence>
<feature type="binding site" evidence="5">
    <location>
        <position position="200"/>
    </location>
    <ligand>
        <name>Fe cation</name>
        <dbReference type="ChEBI" id="CHEBI:24875"/>
        <note>catalytic</note>
    </ligand>
</feature>
<organism evidence="7 8">
    <name type="scientific">Streptomyces vietnamensis</name>
    <dbReference type="NCBI Taxonomy" id="362257"/>
    <lineage>
        <taxon>Bacteria</taxon>
        <taxon>Bacillati</taxon>
        <taxon>Actinomycetota</taxon>
        <taxon>Actinomycetes</taxon>
        <taxon>Kitasatosporales</taxon>
        <taxon>Streptomycetaceae</taxon>
        <taxon>Streptomyces</taxon>
    </lineage>
</organism>
<dbReference type="Pfam" id="PF03055">
    <property type="entry name" value="RPE65"/>
    <property type="match status" value="1"/>
</dbReference>
<dbReference type="PANTHER" id="PTHR10543:SF89">
    <property type="entry name" value="CAROTENOID 9,10(9',10')-CLEAVAGE DIOXYGENASE 1"/>
    <property type="match status" value="1"/>
</dbReference>
<feature type="binding site" evidence="5">
    <location>
        <position position="264"/>
    </location>
    <ligand>
        <name>Fe cation</name>
        <dbReference type="ChEBI" id="CHEBI:24875"/>
        <note>catalytic</note>
    </ligand>
</feature>
<dbReference type="GO" id="GO:0016121">
    <property type="term" value="P:carotene catabolic process"/>
    <property type="evidence" value="ECO:0007669"/>
    <property type="project" value="TreeGrafter"/>
</dbReference>
<evidence type="ECO:0000256" key="3">
    <source>
        <dbReference type="ARBA" id="ARBA00023002"/>
    </source>
</evidence>
<evidence type="ECO:0000256" key="4">
    <source>
        <dbReference type="ARBA" id="ARBA00023004"/>
    </source>
</evidence>
<gene>
    <name evidence="7" type="ORF">SVTN_11040</name>
</gene>
<dbReference type="InterPro" id="IPR004294">
    <property type="entry name" value="Carotenoid_Oase"/>
</dbReference>
<accession>A0A0B5HS42</accession>
<evidence type="ECO:0000256" key="2">
    <source>
        <dbReference type="ARBA" id="ARBA00022723"/>
    </source>
</evidence>
<evidence type="ECO:0000256" key="6">
    <source>
        <dbReference type="RuleBase" id="RU364048"/>
    </source>
</evidence>
<dbReference type="EC" id="1.13.11.-" evidence="6"/>
<feature type="binding site" evidence="5">
    <location>
        <position position="151"/>
    </location>
    <ligand>
        <name>Fe cation</name>
        <dbReference type="ChEBI" id="CHEBI:24875"/>
        <note>catalytic</note>
    </ligand>
</feature>
<dbReference type="STRING" id="362257.SVTN_11040"/>
<dbReference type="AlphaFoldDB" id="A0A0B5HS42"/>
<dbReference type="EMBL" id="CP010407">
    <property type="protein sequence ID" value="AJF64885.1"/>
    <property type="molecule type" value="Genomic_DNA"/>
</dbReference>
<dbReference type="GO" id="GO:0010436">
    <property type="term" value="F:carotenoid dioxygenase activity"/>
    <property type="evidence" value="ECO:0007669"/>
    <property type="project" value="TreeGrafter"/>
</dbReference>
<dbReference type="HOGENOM" id="CLU_016472_0_2_11"/>
<evidence type="ECO:0000256" key="5">
    <source>
        <dbReference type="PIRSR" id="PIRSR604294-1"/>
    </source>
</evidence>
<dbReference type="KEGG" id="svt:SVTN_11040"/>